<evidence type="ECO:0000313" key="3">
    <source>
        <dbReference type="EMBL" id="CAF5073237.1"/>
    </source>
</evidence>
<dbReference type="EMBL" id="CAJOBJ010019772">
    <property type="protein sequence ID" value="CAF4206699.1"/>
    <property type="molecule type" value="Genomic_DNA"/>
</dbReference>
<protein>
    <submittedName>
        <fullName evidence="2">Uncharacterized protein</fullName>
    </submittedName>
</protein>
<evidence type="ECO:0000313" key="2">
    <source>
        <dbReference type="EMBL" id="CAF4206699.1"/>
    </source>
</evidence>
<dbReference type="AlphaFoldDB" id="A0A8S2S5Q0"/>
<sequence length="43" mass="4543">ILKPSEKKAKTPSLNNSRPVTPPRGGGNPGMKDALTKDGKKPM</sequence>
<name>A0A8S2S5Q0_9BILA</name>
<feature type="region of interest" description="Disordered" evidence="1">
    <location>
        <begin position="1"/>
        <end position="43"/>
    </location>
</feature>
<proteinExistence type="predicted"/>
<dbReference type="EMBL" id="CAJOBI010332658">
    <property type="protein sequence ID" value="CAF5201072.1"/>
    <property type="molecule type" value="Genomic_DNA"/>
</dbReference>
<comment type="caution">
    <text evidence="2">The sequence shown here is derived from an EMBL/GenBank/DDBJ whole genome shotgun (WGS) entry which is preliminary data.</text>
</comment>
<feature type="compositionally biased region" description="Basic and acidic residues" evidence="1">
    <location>
        <begin position="34"/>
        <end position="43"/>
    </location>
</feature>
<dbReference type="Proteomes" id="UP000681720">
    <property type="component" value="Unassembled WGS sequence"/>
</dbReference>
<dbReference type="Proteomes" id="UP000676336">
    <property type="component" value="Unassembled WGS sequence"/>
</dbReference>
<dbReference type="EMBL" id="CAJOBH010231478">
    <property type="protein sequence ID" value="CAF5073237.1"/>
    <property type="molecule type" value="Genomic_DNA"/>
</dbReference>
<accession>A0A8S2S5Q0</accession>
<dbReference type="Proteomes" id="UP000681967">
    <property type="component" value="Unassembled WGS sequence"/>
</dbReference>
<organism evidence="2 5">
    <name type="scientific">Rotaria magnacalcarata</name>
    <dbReference type="NCBI Taxonomy" id="392030"/>
    <lineage>
        <taxon>Eukaryota</taxon>
        <taxon>Metazoa</taxon>
        <taxon>Spiralia</taxon>
        <taxon>Gnathifera</taxon>
        <taxon>Rotifera</taxon>
        <taxon>Eurotatoria</taxon>
        <taxon>Bdelloidea</taxon>
        <taxon>Philodinida</taxon>
        <taxon>Philodinidae</taxon>
        <taxon>Rotaria</taxon>
    </lineage>
</organism>
<gene>
    <name evidence="3" type="ORF">BYL167_LOCUS60891</name>
    <name evidence="2" type="ORF">GIL414_LOCUS21827</name>
    <name evidence="4" type="ORF">SMN809_LOCUS75516</name>
</gene>
<reference evidence="2" key="1">
    <citation type="submission" date="2021-02" db="EMBL/GenBank/DDBJ databases">
        <authorList>
            <person name="Nowell W R."/>
        </authorList>
    </citation>
    <scope>NUCLEOTIDE SEQUENCE</scope>
</reference>
<evidence type="ECO:0000256" key="1">
    <source>
        <dbReference type="SAM" id="MobiDB-lite"/>
    </source>
</evidence>
<feature type="non-terminal residue" evidence="2">
    <location>
        <position position="1"/>
    </location>
</feature>
<evidence type="ECO:0000313" key="5">
    <source>
        <dbReference type="Proteomes" id="UP000681720"/>
    </source>
</evidence>
<evidence type="ECO:0000313" key="4">
    <source>
        <dbReference type="EMBL" id="CAF5201072.1"/>
    </source>
</evidence>